<dbReference type="RefSeq" id="WP_211869996.1">
    <property type="nucleotide sequence ID" value="NZ_JAAEDI010000017.1"/>
</dbReference>
<comment type="caution">
    <text evidence="3">The sequence shown here is derived from an EMBL/GenBank/DDBJ whole genome shotgun (WGS) entry which is preliminary data.</text>
</comment>
<dbReference type="Proteomes" id="UP000698752">
    <property type="component" value="Unassembled WGS sequence"/>
</dbReference>
<evidence type="ECO:0000313" key="4">
    <source>
        <dbReference type="Proteomes" id="UP000698752"/>
    </source>
</evidence>
<dbReference type="Pfam" id="PF03401">
    <property type="entry name" value="TctC"/>
    <property type="match status" value="1"/>
</dbReference>
<organism evidence="3 4">
    <name type="scientific">Neoroseomonas terrae</name>
    <dbReference type="NCBI Taxonomy" id="424799"/>
    <lineage>
        <taxon>Bacteria</taxon>
        <taxon>Pseudomonadati</taxon>
        <taxon>Pseudomonadota</taxon>
        <taxon>Alphaproteobacteria</taxon>
        <taxon>Acetobacterales</taxon>
        <taxon>Acetobacteraceae</taxon>
        <taxon>Neoroseomonas</taxon>
    </lineage>
</organism>
<proteinExistence type="inferred from homology"/>
<dbReference type="InterPro" id="IPR005064">
    <property type="entry name" value="BUG"/>
</dbReference>
<feature type="chain" id="PRO_5046778536" evidence="2">
    <location>
        <begin position="26"/>
        <end position="323"/>
    </location>
</feature>
<comment type="similarity">
    <text evidence="1">Belongs to the UPF0065 (bug) family.</text>
</comment>
<evidence type="ECO:0000256" key="1">
    <source>
        <dbReference type="ARBA" id="ARBA00006987"/>
    </source>
</evidence>
<accession>A0ABS5EJX4</accession>
<gene>
    <name evidence="3" type="ORF">GXW78_16800</name>
</gene>
<protein>
    <submittedName>
        <fullName evidence="3">Tripartite tricarboxylate transporter substrate binding protein</fullName>
    </submittedName>
</protein>
<keyword evidence="2" id="KW-0732">Signal</keyword>
<dbReference type="CDD" id="cd07012">
    <property type="entry name" value="PBP2_Bug_TTT"/>
    <property type="match status" value="1"/>
</dbReference>
<feature type="signal peptide" evidence="2">
    <location>
        <begin position="1"/>
        <end position="25"/>
    </location>
</feature>
<dbReference type="Gene3D" id="3.40.190.10">
    <property type="entry name" value="Periplasmic binding protein-like II"/>
    <property type="match status" value="1"/>
</dbReference>
<keyword evidence="4" id="KW-1185">Reference proteome</keyword>
<name>A0ABS5EJX4_9PROT</name>
<reference evidence="4" key="1">
    <citation type="journal article" date="2021" name="Syst. Appl. Microbiol.">
        <title>Roseomonas hellenica sp. nov., isolated from roots of wild-growing Alkanna tinctoria.</title>
        <authorList>
            <person name="Rat A."/>
            <person name="Naranjo H.D."/>
            <person name="Lebbe L."/>
            <person name="Cnockaert M."/>
            <person name="Krigas N."/>
            <person name="Grigoriadou K."/>
            <person name="Maloupa E."/>
            <person name="Willems A."/>
        </authorList>
    </citation>
    <scope>NUCLEOTIDE SEQUENCE [LARGE SCALE GENOMIC DNA]</scope>
    <source>
        <strain evidence="4">LMG 31159</strain>
    </source>
</reference>
<evidence type="ECO:0000313" key="3">
    <source>
        <dbReference type="EMBL" id="MBR0651334.1"/>
    </source>
</evidence>
<dbReference type="PANTHER" id="PTHR42928:SF5">
    <property type="entry name" value="BLR1237 PROTEIN"/>
    <property type="match status" value="1"/>
</dbReference>
<dbReference type="Gene3D" id="3.40.190.150">
    <property type="entry name" value="Bordetella uptake gene, domain 1"/>
    <property type="match status" value="1"/>
</dbReference>
<sequence length="323" mass="33819">MTKTMTRRAVLAALPAVLAAPALRAQPVQRDVRFVVGFAAGGSVDAMARIVAQALGPQLGRNVVVENRTGAGGFIGLQAVANSPPDGHVLAIASGFNLSVSPVLPGMTMPIDPDTDLTPIGGMGRGAMVLCARPDAPFRDMAGFVAYAKAHRTTCGHGGAGSSPHLMAARMAQLGGFELDFIAYRGGAPALLDLMASRIDVYFALLPEALQHIRSGAMRGLAVATAQPHPTLPDVPVMAATLPGMVGGSWWGVAGPKGLSPAWVSYWSEQVRIVTAKPEVRQRLTESLIDESDTSTAAFRAEIASERRIWAEVIRAANIRVEG</sequence>
<dbReference type="PIRSF" id="PIRSF017082">
    <property type="entry name" value="YflP"/>
    <property type="match status" value="1"/>
</dbReference>
<dbReference type="SUPFAM" id="SSF53850">
    <property type="entry name" value="Periplasmic binding protein-like II"/>
    <property type="match status" value="1"/>
</dbReference>
<dbReference type="PANTHER" id="PTHR42928">
    <property type="entry name" value="TRICARBOXYLATE-BINDING PROTEIN"/>
    <property type="match status" value="1"/>
</dbReference>
<evidence type="ECO:0000256" key="2">
    <source>
        <dbReference type="SAM" id="SignalP"/>
    </source>
</evidence>
<dbReference type="EMBL" id="JAAEDI010000017">
    <property type="protein sequence ID" value="MBR0651334.1"/>
    <property type="molecule type" value="Genomic_DNA"/>
</dbReference>
<dbReference type="InterPro" id="IPR042100">
    <property type="entry name" value="Bug_dom1"/>
</dbReference>